<protein>
    <submittedName>
        <fullName evidence="1">Exo-alpha-sialidase</fullName>
    </submittedName>
</protein>
<dbReference type="CDD" id="cd15482">
    <property type="entry name" value="Sialidase_non-viral"/>
    <property type="match status" value="1"/>
</dbReference>
<dbReference type="Proteomes" id="UP000326344">
    <property type="component" value="Unassembled WGS sequence"/>
</dbReference>
<dbReference type="Gene3D" id="2.120.10.10">
    <property type="match status" value="1"/>
</dbReference>
<gene>
    <name evidence="1" type="ORF">F0P93_18050</name>
</gene>
<reference evidence="1 2" key="1">
    <citation type="submission" date="2019-09" db="EMBL/GenBank/DDBJ databases">
        <title>Genome Sequence of Larkinella sp MA1.</title>
        <authorList>
            <person name="Srinivasan S."/>
        </authorList>
    </citation>
    <scope>NUCLEOTIDE SEQUENCE [LARGE SCALE GENOMIC DNA]</scope>
    <source>
        <strain evidence="1 2">MA1</strain>
    </source>
</reference>
<dbReference type="RefSeq" id="WP_150878376.1">
    <property type="nucleotide sequence ID" value="NZ_VTWS01000004.1"/>
</dbReference>
<proteinExistence type="predicted"/>
<organism evidence="1 2">
    <name type="scientific">Larkinella humicola</name>
    <dbReference type="NCBI Taxonomy" id="2607654"/>
    <lineage>
        <taxon>Bacteria</taxon>
        <taxon>Pseudomonadati</taxon>
        <taxon>Bacteroidota</taxon>
        <taxon>Cytophagia</taxon>
        <taxon>Cytophagales</taxon>
        <taxon>Spirosomataceae</taxon>
        <taxon>Larkinella</taxon>
    </lineage>
</organism>
<keyword evidence="2" id="KW-1185">Reference proteome</keyword>
<evidence type="ECO:0000313" key="1">
    <source>
        <dbReference type="EMBL" id="KAA9353078.1"/>
    </source>
</evidence>
<accession>A0A5N1JH41</accession>
<dbReference type="InterPro" id="IPR036278">
    <property type="entry name" value="Sialidase_sf"/>
</dbReference>
<sequence>MHRFPLVVLLCALALTGRSQEKPPVSSLSWEERKNTSLSNITPGIPAFGKTEVLYKQNGNDKYKVTLGQPVVVTVADKAVGWGYFQFPSLYRSVDGSLVASWAMHSDHAESYGKDSNGYALSTDGGKTWTPHPGSRPLGDGLVLPNGDRIKNYTPAALDTSTLKLPKKVGTTPETYGRSFSYYKVDELPEKLQGVYINRLKKGQKEWTLEHNQLIDPTAVRYTDDKLFPLVWWGDMRVEATKAIMTGTYPGFSIQNGKVAASGVHFYRSTDQGKTWKIVGRIPYAPDLTHDPNGNKRLALGFTEPAFEILKDGSYLCVLRTTDGLGNSPMYVSRSTDKGATWSHPKAFTSSGVLPKLLQLSNGVTALASGRPGMQLRFSTTSNGLQWTDAFEMLPFGDPKDAVSCGYPELLPTGPDKFLLIYSDFKYKNEKGEIRKAIKVREITVSPR</sequence>
<dbReference type="EMBL" id="VTWS01000004">
    <property type="protein sequence ID" value="KAA9353078.1"/>
    <property type="molecule type" value="Genomic_DNA"/>
</dbReference>
<dbReference type="SUPFAM" id="SSF50939">
    <property type="entry name" value="Sialidases"/>
    <property type="match status" value="1"/>
</dbReference>
<dbReference type="AlphaFoldDB" id="A0A5N1JH41"/>
<evidence type="ECO:0000313" key="2">
    <source>
        <dbReference type="Proteomes" id="UP000326344"/>
    </source>
</evidence>
<name>A0A5N1JH41_9BACT</name>
<comment type="caution">
    <text evidence="1">The sequence shown here is derived from an EMBL/GenBank/DDBJ whole genome shotgun (WGS) entry which is preliminary data.</text>
</comment>